<evidence type="ECO:0000256" key="2">
    <source>
        <dbReference type="ARBA" id="ARBA00023121"/>
    </source>
</evidence>
<protein>
    <submittedName>
        <fullName evidence="3">DegV family protein</fullName>
    </submittedName>
</protein>
<evidence type="ECO:0000256" key="1">
    <source>
        <dbReference type="ARBA" id="ARBA00003238"/>
    </source>
</evidence>
<gene>
    <name evidence="3" type="ORF">LB941_09835</name>
</gene>
<dbReference type="InterPro" id="IPR043168">
    <property type="entry name" value="DegV_C"/>
</dbReference>
<dbReference type="SUPFAM" id="SSF82549">
    <property type="entry name" value="DAK1/DegV-like"/>
    <property type="match status" value="1"/>
</dbReference>
<dbReference type="Proteomes" id="UP001139006">
    <property type="component" value="Unassembled WGS sequence"/>
</dbReference>
<dbReference type="NCBIfam" id="TIGR00762">
    <property type="entry name" value="DegV"/>
    <property type="match status" value="1"/>
</dbReference>
<comment type="caution">
    <text evidence="3">The sequence shown here is derived from an EMBL/GenBank/DDBJ whole genome shotgun (WGS) entry which is preliminary data.</text>
</comment>
<dbReference type="InterPro" id="IPR003797">
    <property type="entry name" value="DegV"/>
</dbReference>
<dbReference type="EMBL" id="JAIULA010000021">
    <property type="protein sequence ID" value="MCP0887631.1"/>
    <property type="molecule type" value="Genomic_DNA"/>
</dbReference>
<dbReference type="Gene3D" id="3.40.50.10170">
    <property type="match status" value="1"/>
</dbReference>
<accession>A0A9X2FNZ7</accession>
<name>A0A9X2FNZ7_9LACO</name>
<keyword evidence="4" id="KW-1185">Reference proteome</keyword>
<evidence type="ECO:0000313" key="4">
    <source>
        <dbReference type="Proteomes" id="UP001139006"/>
    </source>
</evidence>
<keyword evidence="2" id="KW-0446">Lipid-binding</keyword>
<dbReference type="Gene3D" id="3.30.1180.10">
    <property type="match status" value="1"/>
</dbReference>
<dbReference type="InterPro" id="IPR050270">
    <property type="entry name" value="DegV_domain_contain"/>
</dbReference>
<reference evidence="3 4" key="1">
    <citation type="journal article" date="2023" name="Int. J. Syst. Evol. Microbiol.">
        <title>Ligilactobacillus ubinensis sp. nov., a novel species isolated from the wild ferment of a durian fruit (Durio zibethinus).</title>
        <authorList>
            <person name="Heng Y.C."/>
            <person name="Menon N."/>
            <person name="Chen B."/>
            <person name="Loo B.Z.L."/>
            <person name="Wong G.W.J."/>
            <person name="Lim A.C.H."/>
            <person name="Silvaraju S."/>
            <person name="Kittelmann S."/>
        </authorList>
    </citation>
    <scope>NUCLEOTIDE SEQUENCE [LARGE SCALE GENOMIC DNA]</scope>
    <source>
        <strain evidence="3 4">WILCCON 0076</strain>
    </source>
</reference>
<dbReference type="GO" id="GO:0008289">
    <property type="term" value="F:lipid binding"/>
    <property type="evidence" value="ECO:0007669"/>
    <property type="project" value="UniProtKB-KW"/>
</dbReference>
<organism evidence="3 4">
    <name type="scientific">Ligilactobacillus ubinensis</name>
    <dbReference type="NCBI Taxonomy" id="2876789"/>
    <lineage>
        <taxon>Bacteria</taxon>
        <taxon>Bacillati</taxon>
        <taxon>Bacillota</taxon>
        <taxon>Bacilli</taxon>
        <taxon>Lactobacillales</taxon>
        <taxon>Lactobacillaceae</taxon>
        <taxon>Ligilactobacillus</taxon>
    </lineage>
</organism>
<dbReference type="PANTHER" id="PTHR33434">
    <property type="entry name" value="DEGV DOMAIN-CONTAINING PROTEIN DR_1986-RELATED"/>
    <property type="match status" value="1"/>
</dbReference>
<dbReference type="RefSeq" id="WP_253361687.1">
    <property type="nucleotide sequence ID" value="NZ_JAIULA010000021.1"/>
</dbReference>
<dbReference type="Pfam" id="PF02645">
    <property type="entry name" value="DegV"/>
    <property type="match status" value="1"/>
</dbReference>
<dbReference type="PROSITE" id="PS51482">
    <property type="entry name" value="DEGV"/>
    <property type="match status" value="1"/>
</dbReference>
<dbReference type="AlphaFoldDB" id="A0A9X2FNZ7"/>
<proteinExistence type="predicted"/>
<sequence>MRIAILTDSAANLSQTVIETLNINVISVPIVINGTTYREDVDLTFEEYKKLVEQDETTPTVAQLTVEELASRLKQIAAEGYDAVLGIHSASGLSTLGSHLRACGELVDNLAIYTFDTQAIGLVQGQIAQAAALLVAKGDSIEMIIEKLTRLRDQTQTFISLDDLRTLTKTGYISNGASPFSNLLLPVKTILYINKEGQLEALNTQVRSKKAYEELQSWIFSVYDNYEDKMRLTIMGDYESKEFQEQWAPNLQIDFPKAHFTYGKLSPSIAVHMGVKSFVVSWGLDWKQLQ</sequence>
<comment type="function">
    <text evidence="1">May bind long-chain fatty acids, such as palmitate, and may play a role in lipid transport or fatty acid metabolism.</text>
</comment>
<dbReference type="PANTHER" id="PTHR33434:SF2">
    <property type="entry name" value="FATTY ACID-BINDING PROTEIN TM_1468"/>
    <property type="match status" value="1"/>
</dbReference>
<evidence type="ECO:0000313" key="3">
    <source>
        <dbReference type="EMBL" id="MCP0887631.1"/>
    </source>
</evidence>